<accession>A0ABQ5K1W0</accession>
<organism evidence="2 3">
    <name type="scientific">Aduncisulcus paluster</name>
    <dbReference type="NCBI Taxonomy" id="2918883"/>
    <lineage>
        <taxon>Eukaryota</taxon>
        <taxon>Metamonada</taxon>
        <taxon>Carpediemonas-like organisms</taxon>
        <taxon>Aduncisulcus</taxon>
    </lineage>
</organism>
<sequence>MVFIISYKFGHFRQWDDISRVELLSYNDSLSLVSNRSFETIFHAQTILQQFDSELPKIPIVKTSQNEFYLGISPSKDILLLISLGISLSGTLSGSKLKDWLSAVGLKIENIYSSLNSVSILPPDISLPPIDQMRTTICFFLKFSSVSTNFNFQTFIPPDSNMSSLSPLLELIISGKLTKSVLRQLYEIAGPSRLLRLPSQKEIEKAFKRNVSIERVMCVHGTKVVDEAKAVIEITEEEEERLAARLAILSETRERESEEVEISRELTREERARERERKQKEREEKEERDLSPENDIPTEYQRAYGKILTKQLVLPPDITIAEVGETVIPIFYCDNYKKIEYDISEIDFLETE</sequence>
<dbReference type="EMBL" id="BQXS01012574">
    <property type="protein sequence ID" value="GKT25193.1"/>
    <property type="molecule type" value="Genomic_DNA"/>
</dbReference>
<comment type="caution">
    <text evidence="2">The sequence shown here is derived from an EMBL/GenBank/DDBJ whole genome shotgun (WGS) entry which is preliminary data.</text>
</comment>
<proteinExistence type="predicted"/>
<dbReference type="Proteomes" id="UP001057375">
    <property type="component" value="Unassembled WGS sequence"/>
</dbReference>
<feature type="region of interest" description="Disordered" evidence="1">
    <location>
        <begin position="259"/>
        <end position="296"/>
    </location>
</feature>
<feature type="compositionally biased region" description="Basic and acidic residues" evidence="1">
    <location>
        <begin position="259"/>
        <end position="291"/>
    </location>
</feature>
<name>A0ABQ5K1W0_9EUKA</name>
<protein>
    <submittedName>
        <fullName evidence="2">Uncharacterized protein</fullName>
    </submittedName>
</protein>
<reference evidence="2" key="1">
    <citation type="submission" date="2022-03" db="EMBL/GenBank/DDBJ databases">
        <title>Draft genome sequence of Aduncisulcus paluster, a free-living microaerophilic Fornicata.</title>
        <authorList>
            <person name="Yuyama I."/>
            <person name="Kume K."/>
            <person name="Tamura T."/>
            <person name="Inagaki Y."/>
            <person name="Hashimoto T."/>
        </authorList>
    </citation>
    <scope>NUCLEOTIDE SEQUENCE</scope>
    <source>
        <strain evidence="2">NY0171</strain>
    </source>
</reference>
<evidence type="ECO:0000256" key="1">
    <source>
        <dbReference type="SAM" id="MobiDB-lite"/>
    </source>
</evidence>
<evidence type="ECO:0000313" key="3">
    <source>
        <dbReference type="Proteomes" id="UP001057375"/>
    </source>
</evidence>
<evidence type="ECO:0000313" key="2">
    <source>
        <dbReference type="EMBL" id="GKT25193.1"/>
    </source>
</evidence>
<gene>
    <name evidence="2" type="ORF">ADUPG1_012955</name>
</gene>
<keyword evidence="3" id="KW-1185">Reference proteome</keyword>